<dbReference type="InterPro" id="IPR001296">
    <property type="entry name" value="Glyco_trans_1"/>
</dbReference>
<dbReference type="STRING" id="1430440.MGMSRv2__3391"/>
<evidence type="ECO:0000259" key="1">
    <source>
        <dbReference type="Pfam" id="PF00534"/>
    </source>
</evidence>
<dbReference type="PANTHER" id="PTHR46401:SF8">
    <property type="entry name" value="BLL6006 PROTEIN"/>
    <property type="match status" value="1"/>
</dbReference>
<evidence type="ECO:0000313" key="3">
    <source>
        <dbReference type="EMBL" id="CDL00606.1"/>
    </source>
</evidence>
<dbReference type="KEGG" id="mgy:MGMSRv2__3391"/>
<proteinExistence type="predicted"/>
<dbReference type="Gene3D" id="3.40.50.2000">
    <property type="entry name" value="Glycogen Phosphorylase B"/>
    <property type="match status" value="2"/>
</dbReference>
<dbReference type="Pfam" id="PF00534">
    <property type="entry name" value="Glycos_transf_1"/>
    <property type="match status" value="1"/>
</dbReference>
<dbReference type="GO" id="GO:0016757">
    <property type="term" value="F:glycosyltransferase activity"/>
    <property type="evidence" value="ECO:0007669"/>
    <property type="project" value="InterPro"/>
</dbReference>
<name>V6F893_MAGGM</name>
<dbReference type="Pfam" id="PF13579">
    <property type="entry name" value="Glyco_trans_4_4"/>
    <property type="match status" value="1"/>
</dbReference>
<dbReference type="InterPro" id="IPR028098">
    <property type="entry name" value="Glyco_trans_4-like_N"/>
</dbReference>
<dbReference type="EMBL" id="HG794546">
    <property type="protein sequence ID" value="CDL00606.1"/>
    <property type="molecule type" value="Genomic_DNA"/>
</dbReference>
<keyword evidence="4" id="KW-1185">Reference proteome</keyword>
<dbReference type="PANTHER" id="PTHR46401">
    <property type="entry name" value="GLYCOSYLTRANSFERASE WBBK-RELATED"/>
    <property type="match status" value="1"/>
</dbReference>
<protein>
    <submittedName>
        <fullName evidence="3">Glycosyltransferase</fullName>
    </submittedName>
</protein>
<evidence type="ECO:0000313" key="4">
    <source>
        <dbReference type="Proteomes" id="UP000018922"/>
    </source>
</evidence>
<dbReference type="AlphaFoldDB" id="V6F893"/>
<organism evidence="3 4">
    <name type="scientific">Magnetospirillum gryphiswaldense (strain DSM 6361 / JCM 21280 / NBRC 15271 / MSR-1)</name>
    <dbReference type="NCBI Taxonomy" id="431944"/>
    <lineage>
        <taxon>Bacteria</taxon>
        <taxon>Pseudomonadati</taxon>
        <taxon>Pseudomonadota</taxon>
        <taxon>Alphaproteobacteria</taxon>
        <taxon>Rhodospirillales</taxon>
        <taxon>Rhodospirillaceae</taxon>
        <taxon>Magnetospirillum</taxon>
    </lineage>
</organism>
<dbReference type="eggNOG" id="COG0438">
    <property type="taxonomic scope" value="Bacteria"/>
</dbReference>
<feature type="domain" description="Glycosyltransferase subfamily 4-like N-terminal" evidence="2">
    <location>
        <begin position="13"/>
        <end position="172"/>
    </location>
</feature>
<dbReference type="CDD" id="cd03809">
    <property type="entry name" value="GT4_MtfB-like"/>
    <property type="match status" value="1"/>
</dbReference>
<feature type="domain" description="Glycosyl transferase family 1" evidence="1">
    <location>
        <begin position="196"/>
        <end position="352"/>
    </location>
</feature>
<dbReference type="Proteomes" id="UP000018922">
    <property type="component" value="Chromosome I"/>
</dbReference>
<reference evidence="3 4" key="1">
    <citation type="journal article" date="2014" name="Genome Announc.">
        <title>Complete genome sequence of Magnetospirillum gryphiswaldense MSR-1.</title>
        <authorList>
            <person name="Wang X."/>
            <person name="Wang Q."/>
            <person name="Zhang W."/>
            <person name="Wang Y."/>
            <person name="Li L."/>
            <person name="Wen T."/>
            <person name="Zhang T."/>
            <person name="Zhang Y."/>
            <person name="Xu J."/>
            <person name="Hu J."/>
            <person name="Li S."/>
            <person name="Liu L."/>
            <person name="Liu J."/>
            <person name="Jiang W."/>
            <person name="Tian J."/>
            <person name="Li Y."/>
            <person name="Schuler D."/>
            <person name="Wang L."/>
            <person name="Li J."/>
        </authorList>
    </citation>
    <scope>NUCLEOTIDE SEQUENCE [LARGE SCALE GENOMIC DNA]</scope>
    <source>
        <strain evidence="4">DSM 6361 / JCM 21280 / NBRC 15271 / MSR-1</strain>
    </source>
</reference>
<accession>V6F893</accession>
<dbReference type="HOGENOM" id="CLU_009583_27_6_5"/>
<sequence length="379" mass="42244">MKILINAISARMGGIVTYTRNLMDSLAERSGTAEFAVSQRFPGTDRPNMLRVAASDLRPALRLVWEQTQWRRIVSRRKPDVLFSSANFGLLACPVPQVLLVREGGLFDPFYLANVSPEQGVWSALQRKARRRLIIASARSADQVMTPTAAMRDLLSLWAPDLESKITVNPYGTMSHSFVPATEAPRHWRADGILRLLYVSVYYPHKRPGLVCQAVEALIARGSQAHATITMTRRELDDFQGSAHDRILVDKAIAAQTVTLGRQPYESLPALYQNHDIFIFPSISETFGHPMAEAMSSGIPVLAADTPVNREVCGDAALYFDPLSLSSLLDGIDRLEGDPHLRAELVDRGRKRVLSSYTWEQHVERLMEILSDTAQRKPG</sequence>
<gene>
    <name evidence="3" type="ordered locus">MGMSRv2__3391</name>
</gene>
<dbReference type="SUPFAM" id="SSF53756">
    <property type="entry name" value="UDP-Glycosyltransferase/glycogen phosphorylase"/>
    <property type="match status" value="1"/>
</dbReference>
<evidence type="ECO:0000259" key="2">
    <source>
        <dbReference type="Pfam" id="PF13579"/>
    </source>
</evidence>